<evidence type="ECO:0000256" key="3">
    <source>
        <dbReference type="SAM" id="MobiDB-lite"/>
    </source>
</evidence>
<keyword evidence="6" id="KW-1185">Reference proteome</keyword>
<evidence type="ECO:0000256" key="2">
    <source>
        <dbReference type="SAM" id="Coils"/>
    </source>
</evidence>
<name>A0ABD1XTC4_9MARC</name>
<feature type="region of interest" description="Disordered" evidence="3">
    <location>
        <begin position="259"/>
        <end position="280"/>
    </location>
</feature>
<dbReference type="Pfam" id="PF13639">
    <property type="entry name" value="zf-RING_2"/>
    <property type="match status" value="1"/>
</dbReference>
<keyword evidence="1" id="KW-0863">Zinc-finger</keyword>
<feature type="domain" description="RING-type" evidence="4">
    <location>
        <begin position="580"/>
        <end position="622"/>
    </location>
</feature>
<reference evidence="5 6" key="1">
    <citation type="submission" date="2024-09" db="EMBL/GenBank/DDBJ databases">
        <title>Chromosome-scale assembly of Riccia fluitans.</title>
        <authorList>
            <person name="Paukszto L."/>
            <person name="Sawicki J."/>
            <person name="Karawczyk K."/>
            <person name="Piernik-Szablinska J."/>
            <person name="Szczecinska M."/>
            <person name="Mazdziarz M."/>
        </authorList>
    </citation>
    <scope>NUCLEOTIDE SEQUENCE [LARGE SCALE GENOMIC DNA]</scope>
    <source>
        <strain evidence="5">Rf_01</strain>
        <tissue evidence="5">Aerial parts of the thallus</tissue>
    </source>
</reference>
<comment type="caution">
    <text evidence="5">The sequence shown here is derived from an EMBL/GenBank/DDBJ whole genome shotgun (WGS) entry which is preliminary data.</text>
</comment>
<dbReference type="AlphaFoldDB" id="A0ABD1XTC4"/>
<dbReference type="Proteomes" id="UP001605036">
    <property type="component" value="Unassembled WGS sequence"/>
</dbReference>
<dbReference type="InterPro" id="IPR013083">
    <property type="entry name" value="Znf_RING/FYVE/PHD"/>
</dbReference>
<keyword evidence="2" id="KW-0175">Coiled coil</keyword>
<dbReference type="CDD" id="cd16448">
    <property type="entry name" value="RING-H2"/>
    <property type="match status" value="1"/>
</dbReference>
<evidence type="ECO:0000313" key="5">
    <source>
        <dbReference type="EMBL" id="KAL2612040.1"/>
    </source>
</evidence>
<dbReference type="InterPro" id="IPR001841">
    <property type="entry name" value="Znf_RING"/>
</dbReference>
<gene>
    <name evidence="5" type="ORF">R1flu_023732</name>
</gene>
<sequence length="780" mass="89619">MVLLWFCRYEEALGILEKDYPNGKEAVAYIKAIDPRKFSRYALVLPRYGRVTSNAVECMNAAFLKLREYAARRLLFEVWIYVMRSFYERRTTVEGSIDLLTEYAKGRLSEFECEYGRYVTYNADDDNALVQTNGGVDQWIVRRHPRLSCSCYEPQEMQWPCIHVMSWCKGKGEDYLPYVDRIYFQKSLLACYNQAIPPVTEQDLVIHITCRAPEAVVPRGRARTVRIPNGGGSSRRHREYMYPVQDEARLINSQGPLTAISDQAAGPSTQDGRGKSQRSVNRVHVDPIIRVYQGRPLMRNERCFARNAMRVIAESELEGPSSSQRVLDPDASTPIQRSLPIPPVLEGVDPTVLSRQLSELLEKVSAPSVPLQVLESQQKTCEDLTNRLVEAGGTIEGLAAELKQKDCEVAALKERLQGSEQKLQREEARNAWLNEFMGILTSELQTLRTEGTKAKLTGKVPDRDWLHEAKQRWRAHPTPENLFRLTEALEEHEDQILVREKMFLKHAKYLTVTVGDEEAPPDISKAAVVLCRRNDVLYTSAERQEQLDRPFTSFPGWNCAVSSEGGTINVPEQFRGGTVCSICQQLIGPSGAYLIATCPHIFHLECLVRTMRQGQVKCPNCRIPFHRDMMRKFYMERIAPLEHAATYFGDPVQLRRSRLILPFLFDCLDRYITMFEGEMPLEHRKEMLSVFFKEVDTKFPDSVLDAEDRYPGPYDLRAELKHLLSFYLRREIADHEEIADYMQQVGSHFMRRTWPPECWNSRVIERNLAVVHGIPFHDLG</sequence>
<dbReference type="SUPFAM" id="SSF57850">
    <property type="entry name" value="RING/U-box"/>
    <property type="match status" value="1"/>
</dbReference>
<dbReference type="EMBL" id="JBHFFA010000007">
    <property type="protein sequence ID" value="KAL2612040.1"/>
    <property type="molecule type" value="Genomic_DNA"/>
</dbReference>
<dbReference type="PROSITE" id="PS50089">
    <property type="entry name" value="ZF_RING_2"/>
    <property type="match status" value="1"/>
</dbReference>
<dbReference type="Gene3D" id="3.30.40.10">
    <property type="entry name" value="Zinc/RING finger domain, C3HC4 (zinc finger)"/>
    <property type="match status" value="1"/>
</dbReference>
<evidence type="ECO:0000313" key="6">
    <source>
        <dbReference type="Proteomes" id="UP001605036"/>
    </source>
</evidence>
<proteinExistence type="predicted"/>
<feature type="region of interest" description="Disordered" evidence="3">
    <location>
        <begin position="316"/>
        <end position="342"/>
    </location>
</feature>
<evidence type="ECO:0000259" key="4">
    <source>
        <dbReference type="PROSITE" id="PS50089"/>
    </source>
</evidence>
<evidence type="ECO:0000256" key="1">
    <source>
        <dbReference type="PROSITE-ProRule" id="PRU00175"/>
    </source>
</evidence>
<keyword evidence="1" id="KW-0479">Metal-binding</keyword>
<feature type="coiled-coil region" evidence="2">
    <location>
        <begin position="395"/>
        <end position="429"/>
    </location>
</feature>
<dbReference type="GO" id="GO:0008270">
    <property type="term" value="F:zinc ion binding"/>
    <property type="evidence" value="ECO:0007669"/>
    <property type="project" value="UniProtKB-KW"/>
</dbReference>
<organism evidence="5 6">
    <name type="scientific">Riccia fluitans</name>
    <dbReference type="NCBI Taxonomy" id="41844"/>
    <lineage>
        <taxon>Eukaryota</taxon>
        <taxon>Viridiplantae</taxon>
        <taxon>Streptophyta</taxon>
        <taxon>Embryophyta</taxon>
        <taxon>Marchantiophyta</taxon>
        <taxon>Marchantiopsida</taxon>
        <taxon>Marchantiidae</taxon>
        <taxon>Marchantiales</taxon>
        <taxon>Ricciaceae</taxon>
        <taxon>Riccia</taxon>
    </lineage>
</organism>
<dbReference type="SMART" id="SM00184">
    <property type="entry name" value="RING"/>
    <property type="match status" value="1"/>
</dbReference>
<protein>
    <recommendedName>
        <fullName evidence="4">RING-type domain-containing protein</fullName>
    </recommendedName>
</protein>
<keyword evidence="1" id="KW-0862">Zinc</keyword>
<accession>A0ABD1XTC4</accession>